<reference evidence="2" key="1">
    <citation type="submission" date="2015-01" db="EMBL/GenBank/DDBJ databases">
        <authorList>
            <person name="Xiang T."/>
            <person name="Song Y."/>
            <person name="Huang L."/>
            <person name="Wang B."/>
            <person name="Wu P."/>
        </authorList>
    </citation>
    <scope>NUCLEOTIDE SEQUENCE [LARGE SCALE GENOMIC DNA]</scope>
    <source>
        <strain evidence="2">OBR1</strain>
    </source>
</reference>
<evidence type="ECO:0000313" key="5">
    <source>
        <dbReference type="Proteomes" id="UP000285972"/>
    </source>
</evidence>
<keyword evidence="1" id="KW-0472">Membrane</keyword>
<dbReference type="Proteomes" id="UP000285972">
    <property type="component" value="Unassembled WGS sequence"/>
</dbReference>
<feature type="transmembrane region" description="Helical" evidence="1">
    <location>
        <begin position="107"/>
        <end position="129"/>
    </location>
</feature>
<dbReference type="OrthoDB" id="1629003at2"/>
<dbReference type="AlphaFoldDB" id="A0A0G4JSG6"/>
<keyword evidence="1" id="KW-1133">Transmembrane helix</keyword>
<proteinExistence type="predicted"/>
<dbReference type="KEGG" id="bgj:AWC36_16110"/>
<organism evidence="2 4">
    <name type="scientific">Brenneria goodwinii</name>
    <dbReference type="NCBI Taxonomy" id="1109412"/>
    <lineage>
        <taxon>Bacteria</taxon>
        <taxon>Pseudomonadati</taxon>
        <taxon>Pseudomonadota</taxon>
        <taxon>Gammaproteobacteria</taxon>
        <taxon>Enterobacterales</taxon>
        <taxon>Pectobacteriaceae</taxon>
        <taxon>Brenneria</taxon>
    </lineage>
</organism>
<reference evidence="3 5" key="3">
    <citation type="submission" date="2016-09" db="EMBL/GenBank/DDBJ databases">
        <authorList>
            <person name="Doonan J."/>
            <person name="Pachebat J.A."/>
            <person name="Golyshin P.N."/>
            <person name="Denman S."/>
            <person name="Mcdonald J.E."/>
        </authorList>
    </citation>
    <scope>NUCLEOTIDE SEQUENCE [LARGE SCALE GENOMIC DNA]</scope>
    <source>
        <strain evidence="3 5">FRB141</strain>
    </source>
</reference>
<dbReference type="Pfam" id="PF07274">
    <property type="entry name" value="DUF1440"/>
    <property type="match status" value="1"/>
</dbReference>
<keyword evidence="4" id="KW-1185">Reference proteome</keyword>
<dbReference type="STRING" id="1109412.BN1221_01026"/>
<feature type="transmembrane region" description="Helical" evidence="1">
    <location>
        <begin position="75"/>
        <end position="95"/>
    </location>
</feature>
<protein>
    <submittedName>
        <fullName evidence="2">Integral membrane protein</fullName>
    </submittedName>
</protein>
<dbReference type="Proteomes" id="UP000044377">
    <property type="component" value="Unassembled WGS sequence"/>
</dbReference>
<accession>A0A0G4JSG6</accession>
<evidence type="ECO:0000256" key="1">
    <source>
        <dbReference type="SAM" id="Phobius"/>
    </source>
</evidence>
<evidence type="ECO:0000313" key="3">
    <source>
        <dbReference type="EMBL" id="RLM26997.1"/>
    </source>
</evidence>
<gene>
    <name evidence="3" type="ORF">BIY26_07040</name>
    <name evidence="2" type="ORF">BN1221_01026</name>
</gene>
<dbReference type="RefSeq" id="WP_048636395.1">
    <property type="nucleotide sequence ID" value="NZ_CGIG01000001.1"/>
</dbReference>
<name>A0A0G4JSG6_9GAMM</name>
<sequence length="180" mass="20651">MQLRTTKEKILMAILIGIIAGLVCALAKFGWEIPFPPRTPARDLTNPPQELLQQLGMSFEMSHITYLFNGNARPIMSFIMHFGFSISFSVLYCIIAEFNPKIKLWQGAFYGLVLHIVFHIFLLPLFGTVPAPWDQPFAEHFSELFGHMFCFWLVEIVRRDLRNRITHAPDPEVTAAEATR</sequence>
<evidence type="ECO:0000313" key="2">
    <source>
        <dbReference type="EMBL" id="CPR14611.1"/>
    </source>
</evidence>
<dbReference type="EMBL" id="CGIG01000001">
    <property type="protein sequence ID" value="CPR14611.1"/>
    <property type="molecule type" value="Genomic_DNA"/>
</dbReference>
<dbReference type="GeneID" id="70908337"/>
<dbReference type="EMBL" id="MJLX01000013">
    <property type="protein sequence ID" value="RLM26997.1"/>
    <property type="molecule type" value="Genomic_DNA"/>
</dbReference>
<feature type="transmembrane region" description="Helical" evidence="1">
    <location>
        <begin position="12"/>
        <end position="31"/>
    </location>
</feature>
<evidence type="ECO:0000313" key="4">
    <source>
        <dbReference type="Proteomes" id="UP000044377"/>
    </source>
</evidence>
<keyword evidence="1" id="KW-0812">Transmembrane</keyword>
<reference evidence="4" key="2">
    <citation type="submission" date="2015-01" db="EMBL/GenBank/DDBJ databases">
        <authorList>
            <person name="Paterson Steve"/>
        </authorList>
    </citation>
    <scope>NUCLEOTIDE SEQUENCE [LARGE SCALE GENOMIC DNA]</scope>
    <source>
        <strain evidence="4">OBR1</strain>
    </source>
</reference>
<dbReference type="InterPro" id="IPR009898">
    <property type="entry name" value="DUF1440"/>
</dbReference>
<feature type="transmembrane region" description="Helical" evidence="1">
    <location>
        <begin position="141"/>
        <end position="157"/>
    </location>
</feature>